<comment type="caution">
    <text evidence="5">The sequence shown here is derived from an EMBL/GenBank/DDBJ whole genome shotgun (WGS) entry which is preliminary data.</text>
</comment>
<sequence length="170" mass="19080">MDKAEHTREIAELTRLLAELPEEKCAVRAVATGLVGEPVGVLDSLRENDVAIVADDLAQESRQFRVPARAEGDALSKMVWRIVDQKGCPFLYEPEKTRGQKLIDLVRENKADAVITLQMKFCDPDEFDYPIYKAELEAAGIPLLYLEVEQQMDSFGQIGTRIQSLAEMLL</sequence>
<evidence type="ECO:0000256" key="1">
    <source>
        <dbReference type="ARBA" id="ARBA00005806"/>
    </source>
</evidence>
<evidence type="ECO:0000256" key="2">
    <source>
        <dbReference type="ARBA" id="ARBA00022723"/>
    </source>
</evidence>
<accession>A0A645GTC1</accession>
<dbReference type="Pfam" id="PF06050">
    <property type="entry name" value="HGD-D"/>
    <property type="match status" value="1"/>
</dbReference>
<dbReference type="GO" id="GO:0046872">
    <property type="term" value="F:metal ion binding"/>
    <property type="evidence" value="ECO:0007669"/>
    <property type="project" value="UniProtKB-KW"/>
</dbReference>
<protein>
    <submittedName>
        <fullName evidence="5">(R)-2-hydroxyisocaproyl-CoA dehydratase beta subunit</fullName>
        <ecNumber evidence="5">4.2.1.157</ecNumber>
    </submittedName>
</protein>
<gene>
    <name evidence="5" type="primary">hadC_6</name>
    <name evidence="5" type="ORF">SDC9_176929</name>
</gene>
<keyword evidence="2" id="KW-0479">Metal-binding</keyword>
<dbReference type="PANTHER" id="PTHR30548:SF5">
    <property type="entry name" value="SUBUNIT OF OXYGEN-SENSITIVE 2-HYDROXYISOCAPROYL-COA DEHYDRATASE"/>
    <property type="match status" value="1"/>
</dbReference>
<name>A0A645GTC1_9ZZZZ</name>
<evidence type="ECO:0000256" key="3">
    <source>
        <dbReference type="ARBA" id="ARBA00023004"/>
    </source>
</evidence>
<evidence type="ECO:0000313" key="5">
    <source>
        <dbReference type="EMBL" id="MPN29476.1"/>
    </source>
</evidence>
<keyword evidence="5" id="KW-0456">Lyase</keyword>
<reference evidence="5" key="1">
    <citation type="submission" date="2019-08" db="EMBL/GenBank/DDBJ databases">
        <authorList>
            <person name="Kucharzyk K."/>
            <person name="Murdoch R.W."/>
            <person name="Higgins S."/>
            <person name="Loffler F."/>
        </authorList>
    </citation>
    <scope>NUCLEOTIDE SEQUENCE</scope>
</reference>
<comment type="similarity">
    <text evidence="1">Belongs to the FldB/FldC dehydratase alpha/beta subunit family.</text>
</comment>
<dbReference type="EC" id="4.2.1.157" evidence="5"/>
<dbReference type="PANTHER" id="PTHR30548">
    <property type="entry name" value="2-HYDROXYGLUTARYL-COA DEHYDRATASE, D-COMPONENT-RELATED"/>
    <property type="match status" value="1"/>
</dbReference>
<organism evidence="5">
    <name type="scientific">bioreactor metagenome</name>
    <dbReference type="NCBI Taxonomy" id="1076179"/>
    <lineage>
        <taxon>unclassified sequences</taxon>
        <taxon>metagenomes</taxon>
        <taxon>ecological metagenomes</taxon>
    </lineage>
</organism>
<evidence type="ECO:0000256" key="4">
    <source>
        <dbReference type="ARBA" id="ARBA00023014"/>
    </source>
</evidence>
<proteinExistence type="inferred from homology"/>
<keyword evidence="4" id="KW-0411">Iron-sulfur</keyword>
<dbReference type="InterPro" id="IPR010327">
    <property type="entry name" value="FldB/FldC_alpha/beta"/>
</dbReference>
<dbReference type="EMBL" id="VSSQ01080193">
    <property type="protein sequence ID" value="MPN29476.1"/>
    <property type="molecule type" value="Genomic_DNA"/>
</dbReference>
<dbReference type="GO" id="GO:0016829">
    <property type="term" value="F:lyase activity"/>
    <property type="evidence" value="ECO:0007669"/>
    <property type="project" value="UniProtKB-KW"/>
</dbReference>
<dbReference type="AlphaFoldDB" id="A0A645GTC1"/>
<dbReference type="Gene3D" id="3.40.50.11900">
    <property type="match status" value="1"/>
</dbReference>
<dbReference type="GO" id="GO:0051536">
    <property type="term" value="F:iron-sulfur cluster binding"/>
    <property type="evidence" value="ECO:0007669"/>
    <property type="project" value="UniProtKB-KW"/>
</dbReference>
<keyword evidence="3" id="KW-0408">Iron</keyword>